<dbReference type="RefSeq" id="WP_152169554.1">
    <property type="nucleotide sequence ID" value="NZ_CP045096.1"/>
</dbReference>
<evidence type="ECO:0000313" key="3">
    <source>
        <dbReference type="Proteomes" id="UP000327294"/>
    </source>
</evidence>
<dbReference type="InterPro" id="IPR010359">
    <property type="entry name" value="IrrE_HExxH"/>
</dbReference>
<gene>
    <name evidence="2" type="ORF">F9278_19805</name>
</gene>
<name>A0A5P8K4W6_9ACTN</name>
<evidence type="ECO:0000259" key="1">
    <source>
        <dbReference type="Pfam" id="PF06114"/>
    </source>
</evidence>
<accession>A0A5P8K4W6</accession>
<organism evidence="2 3">
    <name type="scientific">Streptomyces phaeolivaceus</name>
    <dbReference type="NCBI Taxonomy" id="2653200"/>
    <lineage>
        <taxon>Bacteria</taxon>
        <taxon>Bacillati</taxon>
        <taxon>Actinomycetota</taxon>
        <taxon>Actinomycetes</taxon>
        <taxon>Kitasatosporales</taxon>
        <taxon>Streptomycetaceae</taxon>
        <taxon>Streptomyces</taxon>
    </lineage>
</organism>
<sequence length="190" mass="20853">MAFRRGFKTEANSLALEVRSELRLGALDRLDPFVLADFLEIPVVPLSGMAPTSQGAEHLLDRDPDAFSAVTVFAGSKRTIVHNDGHSNGRISSNITHEASHGLLHHRPTPALDDRGCRLWDQDIEDEAQFLAGVLLVPEDAALAIARGRFAKPEAAARFGVSEQMIQYRLNVTGAVSRVDRARRAGYRSR</sequence>
<feature type="domain" description="IrrE N-terminal-like" evidence="1">
    <location>
        <begin position="72"/>
        <end position="171"/>
    </location>
</feature>
<proteinExistence type="predicted"/>
<dbReference type="KEGG" id="sphv:F9278_19805"/>
<dbReference type="Pfam" id="PF06114">
    <property type="entry name" value="Peptidase_M78"/>
    <property type="match status" value="1"/>
</dbReference>
<dbReference type="EMBL" id="CP045096">
    <property type="protein sequence ID" value="QFQ98084.1"/>
    <property type="molecule type" value="Genomic_DNA"/>
</dbReference>
<evidence type="ECO:0000313" key="2">
    <source>
        <dbReference type="EMBL" id="QFQ98084.1"/>
    </source>
</evidence>
<dbReference type="Proteomes" id="UP000327294">
    <property type="component" value="Chromosome"/>
</dbReference>
<dbReference type="AlphaFoldDB" id="A0A5P8K4W6"/>
<keyword evidence="3" id="KW-1185">Reference proteome</keyword>
<protein>
    <submittedName>
        <fullName evidence="2">ImmA/IrrE family metallo-endopeptidase</fullName>
    </submittedName>
</protein>
<reference evidence="2 3" key="1">
    <citation type="submission" date="2019-10" db="EMBL/GenBank/DDBJ databases">
        <title>Streptomyces sp. strain GY16 isolated from leaves of Broussonetia papyrifera.</title>
        <authorList>
            <person name="Mo P."/>
        </authorList>
    </citation>
    <scope>NUCLEOTIDE SEQUENCE [LARGE SCALE GENOMIC DNA]</scope>
    <source>
        <strain evidence="2 3">GY16</strain>
    </source>
</reference>